<dbReference type="Pfam" id="PF00387">
    <property type="entry name" value="PI-PLC-Y"/>
    <property type="match status" value="1"/>
</dbReference>
<dbReference type="InterPro" id="IPR011993">
    <property type="entry name" value="PH-like_dom_sf"/>
</dbReference>
<feature type="domain" description="PI-PLC Y-box" evidence="9">
    <location>
        <begin position="561"/>
        <end position="674"/>
    </location>
</feature>
<dbReference type="SUPFAM" id="SSF50729">
    <property type="entry name" value="PH domain-like"/>
    <property type="match status" value="1"/>
</dbReference>
<feature type="region of interest" description="Disordered" evidence="7">
    <location>
        <begin position="822"/>
        <end position="858"/>
    </location>
</feature>
<dbReference type="GO" id="GO:0016042">
    <property type="term" value="P:lipid catabolic process"/>
    <property type="evidence" value="ECO:0007669"/>
    <property type="project" value="UniProtKB-KW"/>
</dbReference>
<evidence type="ECO:0000256" key="7">
    <source>
        <dbReference type="SAM" id="MobiDB-lite"/>
    </source>
</evidence>
<dbReference type="InterPro" id="IPR000008">
    <property type="entry name" value="C2_dom"/>
</dbReference>
<evidence type="ECO:0000313" key="10">
    <source>
        <dbReference type="EMBL" id="RSH77699.1"/>
    </source>
</evidence>
<keyword evidence="11" id="KW-1185">Reference proteome</keyword>
<feature type="region of interest" description="Disordered" evidence="7">
    <location>
        <begin position="487"/>
        <end position="523"/>
    </location>
</feature>
<dbReference type="EMBL" id="RSCE01000015">
    <property type="protein sequence ID" value="RSH77699.1"/>
    <property type="molecule type" value="Genomic_DNA"/>
</dbReference>
<dbReference type="GeneID" id="39587809"/>
<evidence type="ECO:0000313" key="11">
    <source>
        <dbReference type="Proteomes" id="UP000279236"/>
    </source>
</evidence>
<dbReference type="PROSITE" id="PS50008">
    <property type="entry name" value="PIPLC_Y_DOMAIN"/>
    <property type="match status" value="1"/>
</dbReference>
<dbReference type="RefSeq" id="XP_028472846.1">
    <property type="nucleotide sequence ID" value="XM_028618958.1"/>
</dbReference>
<keyword evidence="3 6" id="KW-0442">Lipid degradation</keyword>
<dbReference type="SUPFAM" id="SSF49562">
    <property type="entry name" value="C2 domain (Calcium/lipid-binding domain, CaLB)"/>
    <property type="match status" value="1"/>
</dbReference>
<dbReference type="InterPro" id="IPR017946">
    <property type="entry name" value="PLC-like_Pdiesterase_TIM-brl"/>
</dbReference>
<feature type="domain" description="C2" evidence="8">
    <location>
        <begin position="665"/>
        <end position="790"/>
    </location>
</feature>
<evidence type="ECO:0000256" key="4">
    <source>
        <dbReference type="ARBA" id="ARBA00023098"/>
    </source>
</evidence>
<evidence type="ECO:0000256" key="5">
    <source>
        <dbReference type="ARBA" id="ARBA00023224"/>
    </source>
</evidence>
<dbReference type="OrthoDB" id="269822at2759"/>
<dbReference type="InterPro" id="IPR035892">
    <property type="entry name" value="C2_domain_sf"/>
</dbReference>
<dbReference type="InterPro" id="IPR001192">
    <property type="entry name" value="PI-PLC_fam"/>
</dbReference>
<dbReference type="CDD" id="cd00275">
    <property type="entry name" value="C2_PLC_like"/>
    <property type="match status" value="1"/>
</dbReference>
<dbReference type="EC" id="3.1.4.11" evidence="1 6"/>
<feature type="compositionally biased region" description="Acidic residues" evidence="7">
    <location>
        <begin position="849"/>
        <end position="858"/>
    </location>
</feature>
<reference evidence="10 11" key="1">
    <citation type="submission" date="2018-11" db="EMBL/GenBank/DDBJ databases">
        <title>Genome sequence of Apiotrichum porosum DSM 27194.</title>
        <authorList>
            <person name="Aliyu H."/>
            <person name="Gorte O."/>
            <person name="Ochsenreither K."/>
        </authorList>
    </citation>
    <scope>NUCLEOTIDE SEQUENCE [LARGE SCALE GENOMIC DNA]</scope>
    <source>
        <strain evidence="10 11">DSM 27194</strain>
    </source>
</reference>
<dbReference type="PANTHER" id="PTHR10336:SF36">
    <property type="entry name" value="1-PHOSPHATIDYLINOSITOL 4,5-BISPHOSPHATE PHOSPHODIESTERASE BETA-4"/>
    <property type="match status" value="1"/>
</dbReference>
<dbReference type="InterPro" id="IPR011992">
    <property type="entry name" value="EF-hand-dom_pair"/>
</dbReference>
<dbReference type="GO" id="GO:0004435">
    <property type="term" value="F:phosphatidylinositol-4,5-bisphosphate phospholipase C activity"/>
    <property type="evidence" value="ECO:0007669"/>
    <property type="project" value="UniProtKB-EC"/>
</dbReference>
<dbReference type="SMART" id="SM00148">
    <property type="entry name" value="PLCXc"/>
    <property type="match status" value="1"/>
</dbReference>
<dbReference type="PANTHER" id="PTHR10336">
    <property type="entry name" value="PHOSPHOINOSITIDE-SPECIFIC PHOSPHOLIPASE C FAMILY PROTEIN"/>
    <property type="match status" value="1"/>
</dbReference>
<dbReference type="Pfam" id="PF00388">
    <property type="entry name" value="PI-PLC-X"/>
    <property type="match status" value="1"/>
</dbReference>
<evidence type="ECO:0000259" key="9">
    <source>
        <dbReference type="PROSITE" id="PS50008"/>
    </source>
</evidence>
<dbReference type="GO" id="GO:0048015">
    <property type="term" value="P:phosphatidylinositol-mediated signaling"/>
    <property type="evidence" value="ECO:0007669"/>
    <property type="project" value="TreeGrafter"/>
</dbReference>
<dbReference type="Gene3D" id="2.60.40.150">
    <property type="entry name" value="C2 domain"/>
    <property type="match status" value="1"/>
</dbReference>
<dbReference type="Gene3D" id="2.30.29.30">
    <property type="entry name" value="Pleckstrin-homology domain (PH domain)/Phosphotyrosine-binding domain (PTB)"/>
    <property type="match status" value="1"/>
</dbReference>
<sequence length="858" mass="92973">MPVEPGLAGSSLGAMASLVASVATGIGSVSGSGNGNATSAGASANANNTTGTTPPKATMTATTKAAPARTPAADVAIPALLASGVPMRKVSSKKIKNVIVTLSASTITWPSLKGGKVDIQSIRELRLGQSPTDKYDGARWITIVYVRDKQWKVVHLIAHTDDVYELWVRALRDLVAVASDRVVSGVGAGSAVGAYTAPTHGPAADPDLRFVRQLWPAGVGKVDRATAMSLCAQLGLVVGPRAAAKYEFPLDLAAFRRLIRDIQTRPDLDDLYRSLASANSDGLSREAVFAFLRDIQGETDVSGHSRDVLFDRFADAVTGLWNAESLASFLASPDNLHKVAQDYTRPLYEYFIASSHNTYLVAEQWRGASTVEGYIRVLLAGCRSVEIDVHDGNDGLPVVYHGMTITSSVPIRDVCQAINKYAFVTSPYPVIISLEIRCSVVAQDRLASVLKESFGDRLVTEPLNDIDGTPSPEELKGRILIKTKPHPVPASPTVSISPPAPPGHALVTSSTQDSTDSTTESDSSLVRFARRISLSAGSGNKDAPTPRASPASPSNGHSHRLTELPVYTSAVKYRGFSKLVNYEPHHMFSVSERTANRILREGQEADWIKHNFTHLTRVYPKGVRLTSSNFDPRPYWSAGAQMVAINYQTLDSGSLYNGALFHDGGYVLKPPALRYKSTEASAKYRVRVKIISAQRLPPLADLYVEGTIGETTIKTRPTKAATLGPQWDETMEFDITTKPSLLSLVFLHLELKLPKGVVAQWTRPLPDAGRGYRYLPLDDRDRSRYLFATLFVRIDVLCLTPPPSPPASPRLMMPDLGGELFAGDMLMPPAGRSPRRTPSPRLQRRSESQLDEEMGDDE</sequence>
<feature type="region of interest" description="Disordered" evidence="7">
    <location>
        <begin position="535"/>
        <end position="561"/>
    </location>
</feature>
<keyword evidence="4 6" id="KW-0443">Lipid metabolism</keyword>
<name>A0A427XFM6_9TREE</name>
<dbReference type="SUPFAM" id="SSF51695">
    <property type="entry name" value="PLC-like phosphodiesterases"/>
    <property type="match status" value="1"/>
</dbReference>
<proteinExistence type="predicted"/>
<organism evidence="10 11">
    <name type="scientific">Apiotrichum porosum</name>
    <dbReference type="NCBI Taxonomy" id="105984"/>
    <lineage>
        <taxon>Eukaryota</taxon>
        <taxon>Fungi</taxon>
        <taxon>Dikarya</taxon>
        <taxon>Basidiomycota</taxon>
        <taxon>Agaricomycotina</taxon>
        <taxon>Tremellomycetes</taxon>
        <taxon>Trichosporonales</taxon>
        <taxon>Trichosporonaceae</taxon>
        <taxon>Apiotrichum</taxon>
    </lineage>
</organism>
<comment type="caution">
    <text evidence="10">The sequence shown here is derived from an EMBL/GenBank/DDBJ whole genome shotgun (WGS) entry which is preliminary data.</text>
</comment>
<dbReference type="AlphaFoldDB" id="A0A427XFM6"/>
<dbReference type="Gene3D" id="3.20.20.190">
    <property type="entry name" value="Phosphatidylinositol (PI) phosphodiesterase"/>
    <property type="match status" value="1"/>
</dbReference>
<gene>
    <name evidence="10" type="primary">PLC1</name>
    <name evidence="10" type="ORF">EHS24_003266</name>
</gene>
<dbReference type="GO" id="GO:0051209">
    <property type="term" value="P:release of sequestered calcium ion into cytosol"/>
    <property type="evidence" value="ECO:0007669"/>
    <property type="project" value="TreeGrafter"/>
</dbReference>
<dbReference type="SMART" id="SM00239">
    <property type="entry name" value="C2"/>
    <property type="match status" value="1"/>
</dbReference>
<keyword evidence="2 6" id="KW-0378">Hydrolase</keyword>
<evidence type="ECO:0000256" key="2">
    <source>
        <dbReference type="ARBA" id="ARBA00022801"/>
    </source>
</evidence>
<dbReference type="Pfam" id="PF00168">
    <property type="entry name" value="C2"/>
    <property type="match status" value="1"/>
</dbReference>
<evidence type="ECO:0000256" key="1">
    <source>
        <dbReference type="ARBA" id="ARBA00012368"/>
    </source>
</evidence>
<evidence type="ECO:0000256" key="6">
    <source>
        <dbReference type="RuleBase" id="RU361133"/>
    </source>
</evidence>
<feature type="region of interest" description="Disordered" evidence="7">
    <location>
        <begin position="39"/>
        <end position="58"/>
    </location>
</feature>
<dbReference type="InterPro" id="IPR000909">
    <property type="entry name" value="PLipase_C_PInositol-sp_X_dom"/>
</dbReference>
<comment type="catalytic activity">
    <reaction evidence="6">
        <text>a 1,2-diacyl-sn-glycero-3-phospho-(1D-myo-inositol-4,5-bisphosphate) + H2O = 1D-myo-inositol 1,4,5-trisphosphate + a 1,2-diacyl-sn-glycerol + H(+)</text>
        <dbReference type="Rhea" id="RHEA:33179"/>
        <dbReference type="ChEBI" id="CHEBI:15377"/>
        <dbReference type="ChEBI" id="CHEBI:15378"/>
        <dbReference type="ChEBI" id="CHEBI:17815"/>
        <dbReference type="ChEBI" id="CHEBI:58456"/>
        <dbReference type="ChEBI" id="CHEBI:203600"/>
        <dbReference type="EC" id="3.1.4.11"/>
    </reaction>
</comment>
<protein>
    <recommendedName>
        <fullName evidence="1 6">Phosphoinositide phospholipase C</fullName>
        <ecNumber evidence="1 6">3.1.4.11</ecNumber>
    </recommendedName>
</protein>
<dbReference type="PROSITE" id="PS50007">
    <property type="entry name" value="PIPLC_X_DOMAIN"/>
    <property type="match status" value="1"/>
</dbReference>
<evidence type="ECO:0000256" key="3">
    <source>
        <dbReference type="ARBA" id="ARBA00022963"/>
    </source>
</evidence>
<dbReference type="Proteomes" id="UP000279236">
    <property type="component" value="Unassembled WGS sequence"/>
</dbReference>
<feature type="compositionally biased region" description="Low complexity" evidence="7">
    <location>
        <begin position="543"/>
        <end position="554"/>
    </location>
</feature>
<dbReference type="SUPFAM" id="SSF47473">
    <property type="entry name" value="EF-hand"/>
    <property type="match status" value="1"/>
</dbReference>
<evidence type="ECO:0000259" key="8">
    <source>
        <dbReference type="PROSITE" id="PS50004"/>
    </source>
</evidence>
<dbReference type="CDD" id="cd08598">
    <property type="entry name" value="PI-PLC1c_yeast"/>
    <property type="match status" value="1"/>
</dbReference>
<dbReference type="InterPro" id="IPR001711">
    <property type="entry name" value="PLipase_C_Pinositol-sp_Y"/>
</dbReference>
<accession>A0A427XFM6</accession>
<dbReference type="PROSITE" id="PS50004">
    <property type="entry name" value="C2"/>
    <property type="match status" value="1"/>
</dbReference>
<dbReference type="PRINTS" id="PR00390">
    <property type="entry name" value="PHPHLIPASEC"/>
</dbReference>
<dbReference type="SMART" id="SM00149">
    <property type="entry name" value="PLCYc"/>
    <property type="match status" value="1"/>
</dbReference>
<dbReference type="STRING" id="105984.A0A427XFM6"/>
<keyword evidence="5" id="KW-0807">Transducer</keyword>
<feature type="compositionally biased region" description="Low complexity" evidence="7">
    <location>
        <begin position="508"/>
        <end position="523"/>
    </location>
</feature>